<evidence type="ECO:0000256" key="6">
    <source>
        <dbReference type="ARBA" id="ARBA00023125"/>
    </source>
</evidence>
<dbReference type="CDD" id="cd01110">
    <property type="entry name" value="HTH_SoxR"/>
    <property type="match status" value="1"/>
</dbReference>
<accession>A0ABW2GZP2</accession>
<evidence type="ECO:0000256" key="1">
    <source>
        <dbReference type="ARBA" id="ARBA00022714"/>
    </source>
</evidence>
<evidence type="ECO:0000256" key="4">
    <source>
        <dbReference type="ARBA" id="ARBA00023014"/>
    </source>
</evidence>
<proteinExistence type="predicted"/>
<dbReference type="RefSeq" id="WP_376808349.1">
    <property type="nucleotide sequence ID" value="NZ_JBHTAC010000026.1"/>
</dbReference>
<dbReference type="PROSITE" id="PS50937">
    <property type="entry name" value="HTH_MERR_2"/>
    <property type="match status" value="1"/>
</dbReference>
<organism evidence="9 10">
    <name type="scientific">Catellatospora aurea</name>
    <dbReference type="NCBI Taxonomy" id="1337874"/>
    <lineage>
        <taxon>Bacteria</taxon>
        <taxon>Bacillati</taxon>
        <taxon>Actinomycetota</taxon>
        <taxon>Actinomycetes</taxon>
        <taxon>Micromonosporales</taxon>
        <taxon>Micromonosporaceae</taxon>
        <taxon>Catellatospora</taxon>
    </lineage>
</organism>
<gene>
    <name evidence="9" type="primary">soxR</name>
    <name evidence="9" type="ORF">ACFQO7_23340</name>
</gene>
<comment type="caution">
    <text evidence="9">The sequence shown here is derived from an EMBL/GenBank/DDBJ whole genome shotgun (WGS) entry which is preliminary data.</text>
</comment>
<dbReference type="InterPro" id="IPR009061">
    <property type="entry name" value="DNA-bd_dom_put_sf"/>
</dbReference>
<sequence>MKPVTLTIGELSARSGVAPSALRFYEERGLIRSTRTSGNQRRYERSELRRVSFIRIAQQVGVSLERIGDALKELPEGRTPTKADWTRLSARWRSELDDRIALMERLRDTLDGCIGCGCLSLQSCRLYNPGDELAAQGSGPRKLLG</sequence>
<dbReference type="SUPFAM" id="SSF46955">
    <property type="entry name" value="Putative DNA-binding domain"/>
    <property type="match status" value="1"/>
</dbReference>
<dbReference type="InterPro" id="IPR010211">
    <property type="entry name" value="Redox-sen_tscrpt-act_SoxR"/>
</dbReference>
<dbReference type="Pfam" id="PF00376">
    <property type="entry name" value="MerR"/>
    <property type="match status" value="1"/>
</dbReference>
<evidence type="ECO:0000256" key="5">
    <source>
        <dbReference type="ARBA" id="ARBA00023015"/>
    </source>
</evidence>
<keyword evidence="6" id="KW-0238">DNA-binding</keyword>
<dbReference type="InterPro" id="IPR000551">
    <property type="entry name" value="MerR-type_HTH_dom"/>
</dbReference>
<keyword evidence="4" id="KW-0411">Iron-sulfur</keyword>
<protein>
    <submittedName>
        <fullName evidence="9">Redox-sensitive transcriptional activator SoxR</fullName>
    </submittedName>
</protein>
<keyword evidence="2" id="KW-0479">Metal-binding</keyword>
<reference evidence="10" key="1">
    <citation type="journal article" date="2019" name="Int. J. Syst. Evol. Microbiol.">
        <title>The Global Catalogue of Microorganisms (GCM) 10K type strain sequencing project: providing services to taxonomists for standard genome sequencing and annotation.</title>
        <authorList>
            <consortium name="The Broad Institute Genomics Platform"/>
            <consortium name="The Broad Institute Genome Sequencing Center for Infectious Disease"/>
            <person name="Wu L."/>
            <person name="Ma J."/>
        </authorList>
    </citation>
    <scope>NUCLEOTIDE SEQUENCE [LARGE SCALE GENOMIC DNA]</scope>
    <source>
        <strain evidence="10">CGMCC 1.9106</strain>
    </source>
</reference>
<dbReference type="EMBL" id="JBHTAC010000026">
    <property type="protein sequence ID" value="MFC7245420.1"/>
    <property type="molecule type" value="Genomic_DNA"/>
</dbReference>
<name>A0ABW2GZP2_9ACTN</name>
<keyword evidence="3" id="KW-0408">Iron</keyword>
<dbReference type="InterPro" id="IPR047057">
    <property type="entry name" value="MerR_fam"/>
</dbReference>
<dbReference type="NCBIfam" id="TIGR01950">
    <property type="entry name" value="SoxR"/>
    <property type="match status" value="1"/>
</dbReference>
<dbReference type="PRINTS" id="PR00040">
    <property type="entry name" value="HTHMERR"/>
</dbReference>
<evidence type="ECO:0000256" key="7">
    <source>
        <dbReference type="ARBA" id="ARBA00023163"/>
    </source>
</evidence>
<keyword evidence="1" id="KW-0001">2Fe-2S</keyword>
<evidence type="ECO:0000259" key="8">
    <source>
        <dbReference type="PROSITE" id="PS50937"/>
    </source>
</evidence>
<dbReference type="Gene3D" id="1.10.1660.10">
    <property type="match status" value="1"/>
</dbReference>
<evidence type="ECO:0000256" key="2">
    <source>
        <dbReference type="ARBA" id="ARBA00022723"/>
    </source>
</evidence>
<evidence type="ECO:0000313" key="9">
    <source>
        <dbReference type="EMBL" id="MFC7245420.1"/>
    </source>
</evidence>
<evidence type="ECO:0000256" key="3">
    <source>
        <dbReference type="ARBA" id="ARBA00023004"/>
    </source>
</evidence>
<dbReference type="Proteomes" id="UP001596392">
    <property type="component" value="Unassembled WGS sequence"/>
</dbReference>
<feature type="domain" description="HTH merR-type" evidence="8">
    <location>
        <begin position="5"/>
        <end position="73"/>
    </location>
</feature>
<keyword evidence="10" id="KW-1185">Reference proteome</keyword>
<dbReference type="PROSITE" id="PS00552">
    <property type="entry name" value="HTH_MERR_1"/>
    <property type="match status" value="1"/>
</dbReference>
<keyword evidence="7" id="KW-0804">Transcription</keyword>
<dbReference type="SMART" id="SM00422">
    <property type="entry name" value="HTH_MERR"/>
    <property type="match status" value="1"/>
</dbReference>
<dbReference type="Pfam" id="PF09278">
    <property type="entry name" value="MerR-DNA-bind"/>
    <property type="match status" value="1"/>
</dbReference>
<dbReference type="PANTHER" id="PTHR30204">
    <property type="entry name" value="REDOX-CYCLING DRUG-SENSING TRANSCRIPTIONAL ACTIVATOR SOXR"/>
    <property type="match status" value="1"/>
</dbReference>
<dbReference type="PANTHER" id="PTHR30204:SF0">
    <property type="entry name" value="REDOX-SENSITIVE TRANSCRIPTIONAL ACTIVATOR SOXR"/>
    <property type="match status" value="1"/>
</dbReference>
<evidence type="ECO:0000313" key="10">
    <source>
        <dbReference type="Proteomes" id="UP001596392"/>
    </source>
</evidence>
<keyword evidence="5" id="KW-0805">Transcription regulation</keyword>
<dbReference type="InterPro" id="IPR015358">
    <property type="entry name" value="Tscrpt_reg_MerR_DNA-bd"/>
</dbReference>